<gene>
    <name evidence="1" type="ORF">UFOPK2001_00665</name>
</gene>
<sequence>MTPYIEIVFVFEQENKHIFERIKNLLDKVLVFIRKLVLIRTDVRKTASKEFIEMTNYSPATGMTRPIAPVSKRTVLNSKGRRFVRQATVLTVAVVAAISFFSGQAATAGSDAVKTNFTYVTIHSGESLWQLAGKIAPNEDPRDWIAKVVDLNALTSAEVAPGQRIALP</sequence>
<dbReference type="InterPro" id="IPR036779">
    <property type="entry name" value="LysM_dom_sf"/>
</dbReference>
<dbReference type="EMBL" id="CAEZVN010000052">
    <property type="protein sequence ID" value="CAB4633151.1"/>
    <property type="molecule type" value="Genomic_DNA"/>
</dbReference>
<dbReference type="AlphaFoldDB" id="A0A6J6J846"/>
<name>A0A6J6J846_9ZZZZ</name>
<proteinExistence type="predicted"/>
<accession>A0A6J6J846</accession>
<reference evidence="1" key="1">
    <citation type="submission" date="2020-05" db="EMBL/GenBank/DDBJ databases">
        <authorList>
            <person name="Chiriac C."/>
            <person name="Salcher M."/>
            <person name="Ghai R."/>
            <person name="Kavagutti S V."/>
        </authorList>
    </citation>
    <scope>NUCLEOTIDE SEQUENCE</scope>
</reference>
<organism evidence="1">
    <name type="scientific">freshwater metagenome</name>
    <dbReference type="NCBI Taxonomy" id="449393"/>
    <lineage>
        <taxon>unclassified sequences</taxon>
        <taxon>metagenomes</taxon>
        <taxon>ecological metagenomes</taxon>
    </lineage>
</organism>
<dbReference type="Gene3D" id="3.10.350.10">
    <property type="entry name" value="LysM domain"/>
    <property type="match status" value="1"/>
</dbReference>
<evidence type="ECO:0000313" key="1">
    <source>
        <dbReference type="EMBL" id="CAB4633151.1"/>
    </source>
</evidence>
<protein>
    <submittedName>
        <fullName evidence="1">Unannotated protein</fullName>
    </submittedName>
</protein>